<keyword evidence="2" id="KW-0004">4Fe-4S</keyword>
<evidence type="ECO:0000256" key="7">
    <source>
        <dbReference type="ARBA" id="ARBA00023014"/>
    </source>
</evidence>
<keyword evidence="6" id="KW-0408">Iron</keyword>
<evidence type="ECO:0000256" key="1">
    <source>
        <dbReference type="ARBA" id="ARBA00022448"/>
    </source>
</evidence>
<accession>A0A7C9K960</accession>
<organism evidence="9">
    <name type="scientific">Muribaculaceae bacterium Z82</name>
    <dbReference type="NCBI Taxonomy" id="2304548"/>
    <lineage>
        <taxon>Bacteria</taxon>
        <taxon>Pseudomonadati</taxon>
        <taxon>Bacteroidota</taxon>
        <taxon>Bacteroidia</taxon>
        <taxon>Bacteroidales</taxon>
        <taxon>Muribaculaceae</taxon>
    </lineage>
</organism>
<feature type="domain" description="4Fe-4S ferredoxin-type" evidence="8">
    <location>
        <begin position="80"/>
        <end position="109"/>
    </location>
</feature>
<keyword evidence="5" id="KW-0249">Electron transport</keyword>
<dbReference type="Gene3D" id="3.30.70.20">
    <property type="match status" value="2"/>
</dbReference>
<sequence>MAMGFYVDMTRCTGCRACEVACKDKNRLSGNMAFRNAHTFSVGTFPEVQAFSCTFSCNHCEEPACVANCPTGAMYKDASGVVLHDDDVCIGCKTCVNSCPYQVPVYDEAAKIARKCDSCYAIREAGGQPACVAGCPNRALEFGDIDELKKAHGSDLVSETTVHPGADMTKPSLVIKVKPAAQSGTPVEVAW</sequence>
<evidence type="ECO:0000259" key="8">
    <source>
        <dbReference type="PROSITE" id="PS51379"/>
    </source>
</evidence>
<dbReference type="Pfam" id="PF13247">
    <property type="entry name" value="Fer4_11"/>
    <property type="match status" value="1"/>
</dbReference>
<dbReference type="PANTHER" id="PTHR43177:SF5">
    <property type="entry name" value="ANAEROBIC DIMETHYL SULFOXIDE REDUCTASE CHAIN B-RELATED"/>
    <property type="match status" value="1"/>
</dbReference>
<dbReference type="PROSITE" id="PS51379">
    <property type="entry name" value="4FE4S_FER_2"/>
    <property type="match status" value="2"/>
</dbReference>
<evidence type="ECO:0000256" key="4">
    <source>
        <dbReference type="ARBA" id="ARBA00022737"/>
    </source>
</evidence>
<keyword evidence="4" id="KW-0677">Repeat</keyword>
<comment type="caution">
    <text evidence="9">The sequence shown here is derived from an EMBL/GenBank/DDBJ whole genome shotgun (WGS) entry which is preliminary data.</text>
</comment>
<reference evidence="9" key="1">
    <citation type="submission" date="2018-08" db="EMBL/GenBank/DDBJ databases">
        <title>Murine metabolic-syndrome-specific gut microbial biobank.</title>
        <authorList>
            <person name="Liu C."/>
        </authorList>
    </citation>
    <scope>NUCLEOTIDE SEQUENCE [LARGE SCALE GENOMIC DNA]</scope>
    <source>
        <strain evidence="9">Z82</strain>
    </source>
</reference>
<dbReference type="Pfam" id="PF12800">
    <property type="entry name" value="Fer4_4"/>
    <property type="match status" value="1"/>
</dbReference>
<evidence type="ECO:0000256" key="6">
    <source>
        <dbReference type="ARBA" id="ARBA00023004"/>
    </source>
</evidence>
<dbReference type="GO" id="GO:0046872">
    <property type="term" value="F:metal ion binding"/>
    <property type="evidence" value="ECO:0007669"/>
    <property type="project" value="UniProtKB-KW"/>
</dbReference>
<keyword evidence="7" id="KW-0411">Iron-sulfur</keyword>
<evidence type="ECO:0000256" key="3">
    <source>
        <dbReference type="ARBA" id="ARBA00022723"/>
    </source>
</evidence>
<keyword evidence="1" id="KW-0813">Transport</keyword>
<dbReference type="InterPro" id="IPR017900">
    <property type="entry name" value="4Fe4S_Fe_S_CS"/>
</dbReference>
<evidence type="ECO:0000256" key="5">
    <source>
        <dbReference type="ARBA" id="ARBA00022982"/>
    </source>
</evidence>
<evidence type="ECO:0000313" key="9">
    <source>
        <dbReference type="EMBL" id="NBI33473.1"/>
    </source>
</evidence>
<feature type="domain" description="4Fe-4S ferredoxin-type" evidence="8">
    <location>
        <begin position="3"/>
        <end position="31"/>
    </location>
</feature>
<dbReference type="PANTHER" id="PTHR43177">
    <property type="entry name" value="PROTEIN NRFC"/>
    <property type="match status" value="1"/>
</dbReference>
<dbReference type="SUPFAM" id="SSF54862">
    <property type="entry name" value="4Fe-4S ferredoxins"/>
    <property type="match status" value="1"/>
</dbReference>
<name>A0A7C9K960_9BACT</name>
<dbReference type="PROSITE" id="PS00198">
    <property type="entry name" value="4FE4S_FER_1"/>
    <property type="match status" value="1"/>
</dbReference>
<protein>
    <submittedName>
        <fullName evidence="9">4Fe-4S dicluster domain-containing protein</fullName>
    </submittedName>
</protein>
<keyword evidence="3" id="KW-0479">Metal-binding</keyword>
<gene>
    <name evidence="9" type="ORF">D1639_00165</name>
</gene>
<proteinExistence type="predicted"/>
<dbReference type="GO" id="GO:0051539">
    <property type="term" value="F:4 iron, 4 sulfur cluster binding"/>
    <property type="evidence" value="ECO:0007669"/>
    <property type="project" value="UniProtKB-KW"/>
</dbReference>
<dbReference type="InterPro" id="IPR050954">
    <property type="entry name" value="ET_IronSulfur_Cluster-Binding"/>
</dbReference>
<dbReference type="CDD" id="cd16371">
    <property type="entry name" value="DMSOR_beta_like"/>
    <property type="match status" value="1"/>
</dbReference>
<evidence type="ECO:0000256" key="2">
    <source>
        <dbReference type="ARBA" id="ARBA00022485"/>
    </source>
</evidence>
<dbReference type="EMBL" id="QWKH01000001">
    <property type="protein sequence ID" value="NBI33473.1"/>
    <property type="molecule type" value="Genomic_DNA"/>
</dbReference>
<dbReference type="InterPro" id="IPR017896">
    <property type="entry name" value="4Fe4S_Fe-S-bd"/>
</dbReference>
<dbReference type="AlphaFoldDB" id="A0A7C9K960"/>